<evidence type="ECO:0000256" key="12">
    <source>
        <dbReference type="ARBA" id="ARBA00022932"/>
    </source>
</evidence>
<evidence type="ECO:0000313" key="21">
    <source>
        <dbReference type="Proteomes" id="UP000192708"/>
    </source>
</evidence>
<feature type="binding site" evidence="16">
    <location>
        <position position="52"/>
    </location>
    <ligand>
        <name>substrate</name>
    </ligand>
</feature>
<evidence type="ECO:0000256" key="13">
    <source>
        <dbReference type="ARBA" id="ARBA00023211"/>
    </source>
</evidence>
<dbReference type="Gene3D" id="3.30.420.10">
    <property type="entry name" value="Ribonuclease H-like superfamily/Ribonuclease H"/>
    <property type="match status" value="1"/>
</dbReference>
<feature type="binding site" evidence="16">
    <location>
        <position position="157"/>
    </location>
    <ligand>
        <name>substrate</name>
    </ligand>
</feature>
<feature type="binding site" evidence="16">
    <location>
        <position position="7"/>
    </location>
    <ligand>
        <name>substrate</name>
    </ligand>
</feature>
<comment type="function">
    <text evidence="18">DNA polymerase III is a complex, multichain enzyme responsible for most of the replicative synthesis in bacteria. The epsilon subunit contain the editing function and is a proofreading 3'-5' exonuclease.</text>
</comment>
<evidence type="ECO:0000256" key="2">
    <source>
        <dbReference type="ARBA" id="ARBA00012417"/>
    </source>
</evidence>
<evidence type="ECO:0000256" key="18">
    <source>
        <dbReference type="RuleBase" id="RU364087"/>
    </source>
</evidence>
<evidence type="ECO:0000256" key="1">
    <source>
        <dbReference type="ARBA" id="ARBA00001936"/>
    </source>
</evidence>
<comment type="cofactor">
    <cofactor evidence="17">
        <name>Mg(2+)</name>
        <dbReference type="ChEBI" id="CHEBI:18420"/>
    </cofactor>
    <cofactor evidence="17">
        <name>Mn(2+)</name>
        <dbReference type="ChEBI" id="CHEBI:29035"/>
    </cofactor>
    <text evidence="17">Binds 2 divalent metal cations. Magnesium or manganese.</text>
</comment>
<dbReference type="EC" id="2.7.7.7" evidence="2 18"/>
<feature type="binding site" evidence="16">
    <location>
        <position position="9"/>
    </location>
    <ligand>
        <name>substrate</name>
    </ligand>
</feature>
<dbReference type="InterPro" id="IPR006309">
    <property type="entry name" value="DnaQ_proteo"/>
</dbReference>
<dbReference type="GO" id="GO:0045004">
    <property type="term" value="P:DNA replication proofreading"/>
    <property type="evidence" value="ECO:0007669"/>
    <property type="project" value="TreeGrafter"/>
</dbReference>
<evidence type="ECO:0000256" key="7">
    <source>
        <dbReference type="ARBA" id="ARBA00022722"/>
    </source>
</evidence>
<name>A0A1W1ZUX3_9BURK</name>
<dbReference type="InterPro" id="IPR036397">
    <property type="entry name" value="RNaseH_sf"/>
</dbReference>
<keyword evidence="11 17" id="KW-0460">Magnesium</keyword>
<dbReference type="Proteomes" id="UP000192708">
    <property type="component" value="Unassembled WGS sequence"/>
</dbReference>
<gene>
    <name evidence="18" type="primary">dnaQ</name>
    <name evidence="20" type="ORF">SAMN06296008_106150</name>
</gene>
<feature type="binding site" evidence="17">
    <location>
        <position position="157"/>
    </location>
    <ligand>
        <name>a divalent metal cation</name>
        <dbReference type="ChEBI" id="CHEBI:60240"/>
        <label>1</label>
        <note>catalytic</note>
    </ligand>
</feature>
<dbReference type="Pfam" id="PF00929">
    <property type="entry name" value="RNase_T"/>
    <property type="match status" value="1"/>
</dbReference>
<dbReference type="InterPro" id="IPR012337">
    <property type="entry name" value="RNaseH-like_sf"/>
</dbReference>
<reference evidence="20 21" key="1">
    <citation type="submission" date="2017-04" db="EMBL/GenBank/DDBJ databases">
        <authorList>
            <person name="Afonso C.L."/>
            <person name="Miller P.J."/>
            <person name="Scott M.A."/>
            <person name="Spackman E."/>
            <person name="Goraichik I."/>
            <person name="Dimitrov K.M."/>
            <person name="Suarez D.L."/>
            <person name="Swayne D.E."/>
        </authorList>
    </citation>
    <scope>NUCLEOTIDE SEQUENCE [LARGE SCALE GENOMIC DNA]</scope>
    <source>
        <strain evidence="20 21">VK13</strain>
    </source>
</reference>
<dbReference type="NCBIfam" id="TIGR00573">
    <property type="entry name" value="dnaq"/>
    <property type="match status" value="1"/>
</dbReference>
<keyword evidence="4 18" id="KW-0808">Transferase</keyword>
<evidence type="ECO:0000259" key="19">
    <source>
        <dbReference type="SMART" id="SM00479"/>
    </source>
</evidence>
<feature type="domain" description="Exonuclease" evidence="19">
    <location>
        <begin position="2"/>
        <end position="174"/>
    </location>
</feature>
<dbReference type="OrthoDB" id="9804290at2"/>
<dbReference type="NCBIfam" id="NF004316">
    <property type="entry name" value="PRK05711.1"/>
    <property type="match status" value="1"/>
</dbReference>
<dbReference type="CDD" id="cd06131">
    <property type="entry name" value="DNA_pol_III_epsilon_Ecoli_like"/>
    <property type="match status" value="1"/>
</dbReference>
<feature type="binding site" evidence="17">
    <location>
        <position position="9"/>
    </location>
    <ligand>
        <name>a divalent metal cation</name>
        <dbReference type="ChEBI" id="CHEBI:60240"/>
        <label>1</label>
        <note>catalytic</note>
    </ligand>
</feature>
<dbReference type="STRING" id="1938817.SAMN06296008_106150"/>
<keyword evidence="7 18" id="KW-0540">Nuclease</keyword>
<dbReference type="FunFam" id="3.30.420.10:FF:000012">
    <property type="entry name" value="DNA polymerase III subunit epsilon"/>
    <property type="match status" value="1"/>
</dbReference>
<dbReference type="InterPro" id="IPR006054">
    <property type="entry name" value="DnaQ"/>
</dbReference>
<evidence type="ECO:0000256" key="6">
    <source>
        <dbReference type="ARBA" id="ARBA00022705"/>
    </source>
</evidence>
<evidence type="ECO:0000256" key="8">
    <source>
        <dbReference type="ARBA" id="ARBA00022723"/>
    </source>
</evidence>
<evidence type="ECO:0000256" key="3">
    <source>
        <dbReference type="ARBA" id="ARBA00020352"/>
    </source>
</evidence>
<evidence type="ECO:0000256" key="14">
    <source>
        <dbReference type="ARBA" id="ARBA00049244"/>
    </source>
</evidence>
<evidence type="ECO:0000256" key="17">
    <source>
        <dbReference type="PIRSR" id="PIRSR606309-3"/>
    </source>
</evidence>
<dbReference type="GO" id="GO:0003677">
    <property type="term" value="F:DNA binding"/>
    <property type="evidence" value="ECO:0007669"/>
    <property type="project" value="InterPro"/>
</dbReference>
<organism evidence="20 21">
    <name type="scientific">Polynucleobacter kasalickyi</name>
    <dbReference type="NCBI Taxonomy" id="1938817"/>
    <lineage>
        <taxon>Bacteria</taxon>
        <taxon>Pseudomonadati</taxon>
        <taxon>Pseudomonadota</taxon>
        <taxon>Betaproteobacteria</taxon>
        <taxon>Burkholderiales</taxon>
        <taxon>Burkholderiaceae</taxon>
        <taxon>Polynucleobacter</taxon>
    </lineage>
</organism>
<dbReference type="SMART" id="SM00479">
    <property type="entry name" value="EXOIII"/>
    <property type="match status" value="1"/>
</dbReference>
<proteinExistence type="predicted"/>
<keyword evidence="13 17" id="KW-0464">Manganese</keyword>
<comment type="subunit">
    <text evidence="18">DNA polymerase III contains a core (composed of alpha, epsilon and theta chains) that associates with a tau subunit. This core dimerizes to form the POLIII' complex. PolIII' associates with the gamma complex (composed of gamma, delta, delta', psi and chi chains) and with the beta chain to form the complete DNA polymerase III complex.</text>
</comment>
<feature type="binding site" evidence="16">
    <location>
        <position position="57"/>
    </location>
    <ligand>
        <name>substrate</name>
    </ligand>
</feature>
<keyword evidence="9 18" id="KW-0378">Hydrolase</keyword>
<dbReference type="EMBL" id="FWXJ01000006">
    <property type="protein sequence ID" value="SMC52204.1"/>
    <property type="molecule type" value="Genomic_DNA"/>
</dbReference>
<dbReference type="GO" id="GO:0005829">
    <property type="term" value="C:cytosol"/>
    <property type="evidence" value="ECO:0007669"/>
    <property type="project" value="TreeGrafter"/>
</dbReference>
<dbReference type="PANTHER" id="PTHR30231:SF41">
    <property type="entry name" value="DNA POLYMERASE III SUBUNIT EPSILON"/>
    <property type="match status" value="1"/>
</dbReference>
<dbReference type="GO" id="GO:0046872">
    <property type="term" value="F:metal ion binding"/>
    <property type="evidence" value="ECO:0007669"/>
    <property type="project" value="UniProtKB-KW"/>
</dbReference>
<dbReference type="RefSeq" id="WP_084283477.1">
    <property type="nucleotide sequence ID" value="NZ_FWXJ01000006.1"/>
</dbReference>
<dbReference type="NCBIfam" id="TIGR01406">
    <property type="entry name" value="dnaQ_proteo"/>
    <property type="match status" value="1"/>
</dbReference>
<dbReference type="GO" id="GO:0008408">
    <property type="term" value="F:3'-5' exonuclease activity"/>
    <property type="evidence" value="ECO:0007669"/>
    <property type="project" value="TreeGrafter"/>
</dbReference>
<dbReference type="SUPFAM" id="SSF53098">
    <property type="entry name" value="Ribonuclease H-like"/>
    <property type="match status" value="1"/>
</dbReference>
<dbReference type="PANTHER" id="PTHR30231">
    <property type="entry name" value="DNA POLYMERASE III SUBUNIT EPSILON"/>
    <property type="match status" value="1"/>
</dbReference>
<keyword evidence="5 18" id="KW-0548">Nucleotidyltransferase</keyword>
<dbReference type="GO" id="GO:0003887">
    <property type="term" value="F:DNA-directed DNA polymerase activity"/>
    <property type="evidence" value="ECO:0007669"/>
    <property type="project" value="UniProtKB-KW"/>
</dbReference>
<evidence type="ECO:0000313" key="20">
    <source>
        <dbReference type="EMBL" id="SMC52204.1"/>
    </source>
</evidence>
<sequence>MRQIILDTETTGLNPKNGDRLVEIGCIELLNRRLTGNTLHFYVNPERDMPEEAARIHGLRAEFLADKPVFKDLAEDIIAFTKDAEVIIHNAAFDMGFLDMEFRKAGYPVFSSIVSGVIDTLKDAQQMFPGKRNNLDALCQRFEVKNDHRTFHGALLDAELLAEVYLCMTRGQNDLGMEASDDSMDSNAQMQFLTELPKNLKIIKADASELADHLQVLAEIEKKNKKPAVWGV</sequence>
<keyword evidence="8 17" id="KW-0479">Metal-binding</keyword>
<evidence type="ECO:0000256" key="4">
    <source>
        <dbReference type="ARBA" id="ARBA00022679"/>
    </source>
</evidence>
<keyword evidence="21" id="KW-1185">Reference proteome</keyword>
<evidence type="ECO:0000256" key="5">
    <source>
        <dbReference type="ARBA" id="ARBA00022695"/>
    </source>
</evidence>
<feature type="binding site" evidence="17">
    <location>
        <position position="7"/>
    </location>
    <ligand>
        <name>a divalent metal cation</name>
        <dbReference type="ChEBI" id="CHEBI:60240"/>
        <label>1</label>
        <note>catalytic</note>
    </ligand>
</feature>
<evidence type="ECO:0000256" key="15">
    <source>
        <dbReference type="PIRSR" id="PIRSR606309-1"/>
    </source>
</evidence>
<evidence type="ECO:0000256" key="11">
    <source>
        <dbReference type="ARBA" id="ARBA00022842"/>
    </source>
</evidence>
<feature type="active site" description="Proton acceptor" evidence="15">
    <location>
        <position position="152"/>
    </location>
</feature>
<evidence type="ECO:0000256" key="10">
    <source>
        <dbReference type="ARBA" id="ARBA00022839"/>
    </source>
</evidence>
<comment type="cofactor">
    <cofactor evidence="1 18">
        <name>Mn(2+)</name>
        <dbReference type="ChEBI" id="CHEBI:29035"/>
    </cofactor>
</comment>
<keyword evidence="12 18" id="KW-0239">DNA-directed DNA polymerase</keyword>
<accession>A0A1W1ZUX3</accession>
<dbReference type="InterPro" id="IPR013520">
    <property type="entry name" value="Ribonucl_H"/>
</dbReference>
<keyword evidence="10 18" id="KW-0269">Exonuclease</keyword>
<evidence type="ECO:0000256" key="9">
    <source>
        <dbReference type="ARBA" id="ARBA00022801"/>
    </source>
</evidence>
<evidence type="ECO:0000256" key="16">
    <source>
        <dbReference type="PIRSR" id="PIRSR606309-2"/>
    </source>
</evidence>
<comment type="catalytic activity">
    <reaction evidence="14 18">
        <text>DNA(n) + a 2'-deoxyribonucleoside 5'-triphosphate = DNA(n+1) + diphosphate</text>
        <dbReference type="Rhea" id="RHEA:22508"/>
        <dbReference type="Rhea" id="RHEA-COMP:17339"/>
        <dbReference type="Rhea" id="RHEA-COMP:17340"/>
        <dbReference type="ChEBI" id="CHEBI:33019"/>
        <dbReference type="ChEBI" id="CHEBI:61560"/>
        <dbReference type="ChEBI" id="CHEBI:173112"/>
        <dbReference type="EC" id="2.7.7.7"/>
    </reaction>
</comment>
<keyword evidence="6 18" id="KW-0235">DNA replication</keyword>
<dbReference type="AlphaFoldDB" id="A0A1W1ZUX3"/>
<protein>
    <recommendedName>
        <fullName evidence="3 18">DNA polymerase III subunit epsilon</fullName>
        <ecNumber evidence="2 18">2.7.7.7</ecNumber>
    </recommendedName>
</protein>